<feature type="transmembrane region" description="Helical" evidence="8">
    <location>
        <begin position="229"/>
        <end position="262"/>
    </location>
</feature>
<evidence type="ECO:0000256" key="3">
    <source>
        <dbReference type="ARBA" id="ARBA00022448"/>
    </source>
</evidence>
<comment type="subcellular location">
    <subcellularLocation>
        <location evidence="1">Cell membrane</location>
        <topology evidence="1">Multi-pass membrane protein</topology>
    </subcellularLocation>
</comment>
<evidence type="ECO:0000256" key="6">
    <source>
        <dbReference type="ARBA" id="ARBA00022989"/>
    </source>
</evidence>
<feature type="transmembrane region" description="Helical" evidence="8">
    <location>
        <begin position="402"/>
        <end position="423"/>
    </location>
</feature>
<dbReference type="EMBL" id="SMAN01000001">
    <property type="protein sequence ID" value="TCT27102.1"/>
    <property type="molecule type" value="Genomic_DNA"/>
</dbReference>
<dbReference type="PANTHER" id="PTHR43568">
    <property type="entry name" value="P PROTEIN"/>
    <property type="match status" value="1"/>
</dbReference>
<protein>
    <submittedName>
        <fullName evidence="10">Putative tyrosine transporter P-protein</fullName>
    </submittedName>
</protein>
<keyword evidence="4" id="KW-1003">Cell membrane</keyword>
<feature type="transmembrane region" description="Helical" evidence="8">
    <location>
        <begin position="322"/>
        <end position="341"/>
    </location>
</feature>
<organism evidence="10 11">
    <name type="scientific">Melghiribacillus thermohalophilus</name>
    <dbReference type="NCBI Taxonomy" id="1324956"/>
    <lineage>
        <taxon>Bacteria</taxon>
        <taxon>Bacillati</taxon>
        <taxon>Bacillota</taxon>
        <taxon>Bacilli</taxon>
        <taxon>Bacillales</taxon>
        <taxon>Bacillaceae</taxon>
        <taxon>Melghiribacillus</taxon>
    </lineage>
</organism>
<keyword evidence="7 8" id="KW-0472">Membrane</keyword>
<sequence>MMEALLSIFIFLISYLFIMLEKVNRALVALTGGVLMLITGIYDWNDAFYSFIDWHTITLLFSMMLLVSITQRTGFFEYIAFKMAENVRGEPVRLFITISCLTAVSSALLDNVTSVLLFVPVLLNITRMLSLPAFPYLLGVIFSCNIGGTATLIGDPPNIMIGQAVEHFTFLSFIIHLGPVVILIFAVNLALMLFLFRSRFQSANRMDINWENLSEGYNLKKTPLLYKSMTILCLTITGFLLHPVLHVDLTTIAVSGALLLLLLSDKDLDTEEIFREVEWLTLFFFMGLFILVGGLETTGVIDEIAKGIIWLTEGDLPKTAIMILWVSGIASGLVDNIPFVAAMIPVIREFQDFGMLNLDPLWWSLALGACLGGNGTLLGASANVVVAGIAASKGEGISFMKFLKYGFSVVILSLFISTIYIIFRYLIPFSGSLTRAYF</sequence>
<accession>A0A4R3NII7</accession>
<keyword evidence="3" id="KW-0813">Transport</keyword>
<reference evidence="10 11" key="1">
    <citation type="submission" date="2019-03" db="EMBL/GenBank/DDBJ databases">
        <title>Genomic Encyclopedia of Type Strains, Phase IV (KMG-IV): sequencing the most valuable type-strain genomes for metagenomic binning, comparative biology and taxonomic classification.</title>
        <authorList>
            <person name="Goeker M."/>
        </authorList>
    </citation>
    <scope>NUCLEOTIDE SEQUENCE [LARGE SCALE GENOMIC DNA]</scope>
    <source>
        <strain evidence="10 11">DSM 25894</strain>
    </source>
</reference>
<dbReference type="InterPro" id="IPR000802">
    <property type="entry name" value="Arsenical_pump_ArsB"/>
</dbReference>
<keyword evidence="11" id="KW-1185">Reference proteome</keyword>
<comment type="similarity">
    <text evidence="2">Belongs to the CitM (TC 2.A.11) transporter family.</text>
</comment>
<feature type="transmembrane region" description="Helical" evidence="8">
    <location>
        <begin position="361"/>
        <end position="390"/>
    </location>
</feature>
<feature type="transmembrane region" description="Helical" evidence="8">
    <location>
        <begin position="56"/>
        <end position="74"/>
    </location>
</feature>
<evidence type="ECO:0000256" key="5">
    <source>
        <dbReference type="ARBA" id="ARBA00022692"/>
    </source>
</evidence>
<evidence type="ECO:0000313" key="10">
    <source>
        <dbReference type="EMBL" id="TCT27102.1"/>
    </source>
</evidence>
<evidence type="ECO:0000256" key="7">
    <source>
        <dbReference type="ARBA" id="ARBA00023136"/>
    </source>
</evidence>
<gene>
    <name evidence="10" type="ORF">EDD68_101470</name>
</gene>
<dbReference type="AlphaFoldDB" id="A0A4R3NII7"/>
<feature type="domain" description="Citrate transporter-like" evidence="9">
    <location>
        <begin position="15"/>
        <end position="368"/>
    </location>
</feature>
<dbReference type="InterPro" id="IPR051475">
    <property type="entry name" value="Diverse_Ion_Transporter"/>
</dbReference>
<dbReference type="PANTHER" id="PTHR43568:SF1">
    <property type="entry name" value="P PROTEIN"/>
    <property type="match status" value="1"/>
</dbReference>
<evidence type="ECO:0000256" key="2">
    <source>
        <dbReference type="ARBA" id="ARBA00009843"/>
    </source>
</evidence>
<proteinExistence type="inferred from homology"/>
<feature type="transmembrane region" description="Helical" evidence="8">
    <location>
        <begin position="173"/>
        <end position="196"/>
    </location>
</feature>
<evidence type="ECO:0000256" key="1">
    <source>
        <dbReference type="ARBA" id="ARBA00004651"/>
    </source>
</evidence>
<name>A0A4R3NII7_9BACI</name>
<dbReference type="GO" id="GO:0015105">
    <property type="term" value="F:arsenite transmembrane transporter activity"/>
    <property type="evidence" value="ECO:0007669"/>
    <property type="project" value="InterPro"/>
</dbReference>
<evidence type="ECO:0000256" key="8">
    <source>
        <dbReference type="SAM" id="Phobius"/>
    </source>
</evidence>
<evidence type="ECO:0000256" key="4">
    <source>
        <dbReference type="ARBA" id="ARBA00022475"/>
    </source>
</evidence>
<feature type="transmembrane region" description="Helical" evidence="8">
    <location>
        <begin position="282"/>
        <end position="301"/>
    </location>
</feature>
<feature type="transmembrane region" description="Helical" evidence="8">
    <location>
        <begin position="26"/>
        <end position="44"/>
    </location>
</feature>
<dbReference type="GO" id="GO:0005886">
    <property type="term" value="C:plasma membrane"/>
    <property type="evidence" value="ECO:0007669"/>
    <property type="project" value="UniProtKB-SubCell"/>
</dbReference>
<evidence type="ECO:0000259" key="9">
    <source>
        <dbReference type="Pfam" id="PF03600"/>
    </source>
</evidence>
<dbReference type="Pfam" id="PF03600">
    <property type="entry name" value="CitMHS"/>
    <property type="match status" value="1"/>
</dbReference>
<dbReference type="InterPro" id="IPR004680">
    <property type="entry name" value="Cit_transptr-like_dom"/>
</dbReference>
<comment type="caution">
    <text evidence="10">The sequence shown here is derived from an EMBL/GenBank/DDBJ whole genome shotgun (WGS) entry which is preliminary data.</text>
</comment>
<keyword evidence="6 8" id="KW-1133">Transmembrane helix</keyword>
<dbReference type="CDD" id="cd01116">
    <property type="entry name" value="P_permease"/>
    <property type="match status" value="1"/>
</dbReference>
<feature type="transmembrane region" description="Helical" evidence="8">
    <location>
        <begin position="134"/>
        <end position="153"/>
    </location>
</feature>
<keyword evidence="5 8" id="KW-0812">Transmembrane</keyword>
<evidence type="ECO:0000313" key="11">
    <source>
        <dbReference type="Proteomes" id="UP000294650"/>
    </source>
</evidence>
<dbReference type="PRINTS" id="PR00758">
    <property type="entry name" value="ARSENICPUMP"/>
</dbReference>
<dbReference type="Proteomes" id="UP000294650">
    <property type="component" value="Unassembled WGS sequence"/>
</dbReference>